<protein>
    <recommendedName>
        <fullName evidence="9">Major facilitator superfamily (MFS) profile domain-containing protein</fullName>
    </recommendedName>
</protein>
<dbReference type="InterPro" id="IPR011701">
    <property type="entry name" value="MFS"/>
</dbReference>
<feature type="transmembrane region" description="Helical" evidence="6">
    <location>
        <begin position="297"/>
        <end position="322"/>
    </location>
</feature>
<organism evidence="7 8">
    <name type="scientific">Penicillium chermesinum</name>
    <dbReference type="NCBI Taxonomy" id="63820"/>
    <lineage>
        <taxon>Eukaryota</taxon>
        <taxon>Fungi</taxon>
        <taxon>Dikarya</taxon>
        <taxon>Ascomycota</taxon>
        <taxon>Pezizomycotina</taxon>
        <taxon>Eurotiomycetes</taxon>
        <taxon>Eurotiomycetidae</taxon>
        <taxon>Eurotiales</taxon>
        <taxon>Aspergillaceae</taxon>
        <taxon>Penicillium</taxon>
    </lineage>
</organism>
<evidence type="ECO:0000313" key="7">
    <source>
        <dbReference type="EMBL" id="KAJ5232562.1"/>
    </source>
</evidence>
<dbReference type="AlphaFoldDB" id="A0A9W9NZF9"/>
<keyword evidence="2" id="KW-0813">Transport</keyword>
<dbReference type="Pfam" id="PF07690">
    <property type="entry name" value="MFS_1"/>
    <property type="match status" value="1"/>
</dbReference>
<dbReference type="EMBL" id="JAPQKS010000004">
    <property type="protein sequence ID" value="KAJ5232562.1"/>
    <property type="molecule type" value="Genomic_DNA"/>
</dbReference>
<feature type="transmembrane region" description="Helical" evidence="6">
    <location>
        <begin position="165"/>
        <end position="186"/>
    </location>
</feature>
<dbReference type="InterPro" id="IPR036259">
    <property type="entry name" value="MFS_trans_sf"/>
</dbReference>
<reference evidence="7" key="1">
    <citation type="submission" date="2022-11" db="EMBL/GenBank/DDBJ databases">
        <authorList>
            <person name="Petersen C."/>
        </authorList>
    </citation>
    <scope>NUCLEOTIDE SEQUENCE</scope>
    <source>
        <strain evidence="7">IBT 19713</strain>
    </source>
</reference>
<feature type="transmembrane region" description="Helical" evidence="6">
    <location>
        <begin position="198"/>
        <end position="216"/>
    </location>
</feature>
<feature type="transmembrane region" description="Helical" evidence="6">
    <location>
        <begin position="228"/>
        <end position="249"/>
    </location>
</feature>
<reference evidence="7" key="2">
    <citation type="journal article" date="2023" name="IMA Fungus">
        <title>Comparative genomic study of the Penicillium genus elucidates a diverse pangenome and 15 lateral gene transfer events.</title>
        <authorList>
            <person name="Petersen C."/>
            <person name="Sorensen T."/>
            <person name="Nielsen M.R."/>
            <person name="Sondergaard T.E."/>
            <person name="Sorensen J.L."/>
            <person name="Fitzpatrick D.A."/>
            <person name="Frisvad J.C."/>
            <person name="Nielsen K.L."/>
        </authorList>
    </citation>
    <scope>NUCLEOTIDE SEQUENCE</scope>
    <source>
        <strain evidence="7">IBT 19713</strain>
    </source>
</reference>
<comment type="caution">
    <text evidence="7">The sequence shown here is derived from an EMBL/GenBank/DDBJ whole genome shotgun (WGS) entry which is preliminary data.</text>
</comment>
<dbReference type="OrthoDB" id="6730379at2759"/>
<keyword evidence="8" id="KW-1185">Reference proteome</keyword>
<comment type="subcellular location">
    <subcellularLocation>
        <location evidence="1">Membrane</location>
        <topology evidence="1">Multi-pass membrane protein</topology>
    </subcellularLocation>
</comment>
<keyword evidence="4 6" id="KW-1133">Transmembrane helix</keyword>
<dbReference type="SUPFAM" id="SSF103473">
    <property type="entry name" value="MFS general substrate transporter"/>
    <property type="match status" value="1"/>
</dbReference>
<evidence type="ECO:0000256" key="5">
    <source>
        <dbReference type="ARBA" id="ARBA00023136"/>
    </source>
</evidence>
<evidence type="ECO:0000256" key="1">
    <source>
        <dbReference type="ARBA" id="ARBA00004141"/>
    </source>
</evidence>
<evidence type="ECO:0000256" key="2">
    <source>
        <dbReference type="ARBA" id="ARBA00022448"/>
    </source>
</evidence>
<dbReference type="GO" id="GO:0016020">
    <property type="term" value="C:membrane"/>
    <property type="evidence" value="ECO:0007669"/>
    <property type="project" value="UniProtKB-SubCell"/>
</dbReference>
<evidence type="ECO:0008006" key="9">
    <source>
        <dbReference type="Google" id="ProtNLM"/>
    </source>
</evidence>
<dbReference type="Proteomes" id="UP001150941">
    <property type="component" value="Unassembled WGS sequence"/>
</dbReference>
<proteinExistence type="predicted"/>
<gene>
    <name evidence="7" type="ORF">N7468_005518</name>
</gene>
<feature type="transmembrane region" description="Helical" evidence="6">
    <location>
        <begin position="468"/>
        <end position="492"/>
    </location>
</feature>
<feature type="transmembrane region" description="Helical" evidence="6">
    <location>
        <begin position="69"/>
        <end position="89"/>
    </location>
</feature>
<evidence type="ECO:0000313" key="8">
    <source>
        <dbReference type="Proteomes" id="UP001150941"/>
    </source>
</evidence>
<dbReference type="GO" id="GO:0022857">
    <property type="term" value="F:transmembrane transporter activity"/>
    <property type="evidence" value="ECO:0007669"/>
    <property type="project" value="InterPro"/>
</dbReference>
<evidence type="ECO:0000256" key="3">
    <source>
        <dbReference type="ARBA" id="ARBA00022692"/>
    </source>
</evidence>
<keyword evidence="3 6" id="KW-0812">Transmembrane</keyword>
<feature type="transmembrane region" description="Helical" evidence="6">
    <location>
        <begin position="137"/>
        <end position="159"/>
    </location>
</feature>
<accession>A0A9W9NZF9</accession>
<dbReference type="PANTHER" id="PTHR43791">
    <property type="entry name" value="PERMEASE-RELATED"/>
    <property type="match status" value="1"/>
</dbReference>
<keyword evidence="5 6" id="KW-0472">Membrane</keyword>
<dbReference type="GeneID" id="83202118"/>
<dbReference type="Gene3D" id="1.20.1250.20">
    <property type="entry name" value="MFS general substrate transporter like domains"/>
    <property type="match status" value="2"/>
</dbReference>
<dbReference type="RefSeq" id="XP_058330555.1">
    <property type="nucleotide sequence ID" value="XM_058474815.1"/>
</dbReference>
<name>A0A9W9NZF9_9EURO</name>
<evidence type="ECO:0000256" key="4">
    <source>
        <dbReference type="ARBA" id="ARBA00022989"/>
    </source>
</evidence>
<feature type="transmembrane region" description="Helical" evidence="6">
    <location>
        <begin position="334"/>
        <end position="355"/>
    </location>
</feature>
<feature type="transmembrane region" description="Helical" evidence="6">
    <location>
        <begin position="109"/>
        <end position="130"/>
    </location>
</feature>
<dbReference type="PANTHER" id="PTHR43791:SF41">
    <property type="entry name" value="MAJOR FACILITATOR SUPERFAMILY (MFS) PROFILE DOMAIN-CONTAINING PROTEIN"/>
    <property type="match status" value="1"/>
</dbReference>
<sequence length="538" mass="60035">MASETKKIPAEGDGIQPVTSTQIVIDEDNVKHIVTDAGDEAVQFLASVGPFPPMSPDQEKKLVRKIDRWMIPMLLFLGLFGAVDKVQLATGALYGFKEDNHLKGQEYSWLGSILSIGMLVGIWPSTYLVHRLPAGKYIGACSFCWSIMTLCIAACHNWAGLMVLRFMMGVFEAIITPGLTLLISVFWKKSEQPIRNGVIMSVFSSVVNGFLSWVVGKIPSDAPLARWQYLYLLTGSINVLYSSFMLFYLPNSPINAKFLSLEERWHAVQRLADNRTGIDNNQWNWDQAWEAVFDLKIWIMFLFNIAINIPNGGLITFGAIIIDSLGFDPQTSSLLSMPNGIISTISGFIATYYASKWQGRRTFVVMIATLPPLIGTALVYGVPRSSTGVQMFGLYLMYCYWGKKSVDVFGLHPITDKPIGPYVTAVSLPQANTAGSTKKVVAYGILLLGYSAGNLIGPQTFRDDQAPAYTGGTVAMLTCYCVAIFLMCLYFLTARFQNRRKDQRYGKPVRVDTENFSSVIETYQNLSDRKQEDFRYIY</sequence>
<evidence type="ECO:0000256" key="6">
    <source>
        <dbReference type="SAM" id="Phobius"/>
    </source>
</evidence>